<keyword evidence="3" id="KW-0812">Transmembrane</keyword>
<dbReference type="GO" id="GO:0016491">
    <property type="term" value="F:oxidoreductase activity"/>
    <property type="evidence" value="ECO:0007669"/>
    <property type="project" value="InterPro"/>
</dbReference>
<proteinExistence type="predicted"/>
<evidence type="ECO:0000313" key="11">
    <source>
        <dbReference type="Proteomes" id="UP000886884"/>
    </source>
</evidence>
<dbReference type="GO" id="GO:0030313">
    <property type="term" value="C:cell envelope"/>
    <property type="evidence" value="ECO:0007669"/>
    <property type="project" value="UniProtKB-SubCell"/>
</dbReference>
<feature type="domain" description="Thioredoxin" evidence="9">
    <location>
        <begin position="128"/>
        <end position="282"/>
    </location>
</feature>
<feature type="domain" description="Rhodanese" evidence="8">
    <location>
        <begin position="48"/>
        <end position="128"/>
    </location>
</feature>
<dbReference type="Pfam" id="PF00581">
    <property type="entry name" value="Rhodanese"/>
    <property type="match status" value="1"/>
</dbReference>
<evidence type="ECO:0000256" key="5">
    <source>
        <dbReference type="ARBA" id="ARBA00023284"/>
    </source>
</evidence>
<dbReference type="Proteomes" id="UP000886884">
    <property type="component" value="Unassembled WGS sequence"/>
</dbReference>
<dbReference type="InterPro" id="IPR050553">
    <property type="entry name" value="Thioredoxin_ResA/DsbE_sf"/>
</dbReference>
<dbReference type="CDD" id="cd00158">
    <property type="entry name" value="RHOD"/>
    <property type="match status" value="1"/>
</dbReference>
<dbReference type="PROSITE" id="PS51352">
    <property type="entry name" value="THIOREDOXIN_2"/>
    <property type="match status" value="1"/>
</dbReference>
<dbReference type="InterPro" id="IPR036873">
    <property type="entry name" value="Rhodanese-like_dom_sf"/>
</dbReference>
<evidence type="ECO:0000256" key="1">
    <source>
        <dbReference type="ARBA" id="ARBA00004196"/>
    </source>
</evidence>
<evidence type="ECO:0000259" key="9">
    <source>
        <dbReference type="PROSITE" id="PS51352"/>
    </source>
</evidence>
<name>A0A9D1PAX4_9FIRM</name>
<evidence type="ECO:0000256" key="2">
    <source>
        <dbReference type="ARBA" id="ARBA00022748"/>
    </source>
</evidence>
<dbReference type="EMBL" id="DVOT01000253">
    <property type="protein sequence ID" value="HIV29105.1"/>
    <property type="molecule type" value="Genomic_DNA"/>
</dbReference>
<keyword evidence="3" id="KW-0735">Signal-anchor</keyword>
<feature type="chain" id="PRO_5038756109" evidence="7">
    <location>
        <begin position="29"/>
        <end position="307"/>
    </location>
</feature>
<dbReference type="PROSITE" id="PS50206">
    <property type="entry name" value="RHODANESE_3"/>
    <property type="match status" value="1"/>
</dbReference>
<dbReference type="GO" id="GO:0017004">
    <property type="term" value="P:cytochrome complex assembly"/>
    <property type="evidence" value="ECO:0007669"/>
    <property type="project" value="UniProtKB-KW"/>
</dbReference>
<accession>A0A9D1PAX4</accession>
<reference evidence="10" key="1">
    <citation type="submission" date="2020-10" db="EMBL/GenBank/DDBJ databases">
        <authorList>
            <person name="Gilroy R."/>
        </authorList>
    </citation>
    <scope>NUCLEOTIDE SEQUENCE</scope>
    <source>
        <strain evidence="10">CHK183-6373</strain>
    </source>
</reference>
<evidence type="ECO:0000259" key="8">
    <source>
        <dbReference type="PROSITE" id="PS50206"/>
    </source>
</evidence>
<evidence type="ECO:0000256" key="4">
    <source>
        <dbReference type="ARBA" id="ARBA00023157"/>
    </source>
</evidence>
<dbReference type="SUPFAM" id="SSF52833">
    <property type="entry name" value="Thioredoxin-like"/>
    <property type="match status" value="1"/>
</dbReference>
<protein>
    <submittedName>
        <fullName evidence="10">Redoxin domain-containing protein</fullName>
    </submittedName>
</protein>
<dbReference type="GO" id="GO:0016209">
    <property type="term" value="F:antioxidant activity"/>
    <property type="evidence" value="ECO:0007669"/>
    <property type="project" value="InterPro"/>
</dbReference>
<sequence length="307" mass="32519">MKKTAWLAFALALALTLNGLALAQGAQAAPITAAEAVERFNGGTYSAFVDVRAQADYDAGHIPTAVNLPLEQLAQAAAEALPDAAQELYVYGGSAEESAQAAQALCDLGYSAVYDLGSLADWPYETITTEKENAPFLGLFTATDIDGNPVDQTLFADYKLTMINVWATYCSPCINEMPDLGRLHADMAAEGVQIVGLVSDALDSSGNISQSQVDLARDIIEATGANYPHMLPSQDLISTVLWQVTAVPTTIFVDHTGELVGYAYAGSRSYDQWTAIIYDTLSLLEDASEETSEPAEESADAAGEAEA</sequence>
<dbReference type="Pfam" id="PF00578">
    <property type="entry name" value="AhpC-TSA"/>
    <property type="match status" value="1"/>
</dbReference>
<feature type="region of interest" description="Disordered" evidence="6">
    <location>
        <begin position="287"/>
        <end position="307"/>
    </location>
</feature>
<gene>
    <name evidence="10" type="ORF">IAA64_14175</name>
</gene>
<dbReference type="InterPro" id="IPR001763">
    <property type="entry name" value="Rhodanese-like_dom"/>
</dbReference>
<dbReference type="PANTHER" id="PTHR42852:SF6">
    <property type="entry name" value="THIOL:DISULFIDE INTERCHANGE PROTEIN DSBE"/>
    <property type="match status" value="1"/>
</dbReference>
<comment type="subcellular location">
    <subcellularLocation>
        <location evidence="1">Cell envelope</location>
    </subcellularLocation>
</comment>
<dbReference type="SUPFAM" id="SSF52821">
    <property type="entry name" value="Rhodanese/Cell cycle control phosphatase"/>
    <property type="match status" value="1"/>
</dbReference>
<reference evidence="10" key="2">
    <citation type="journal article" date="2021" name="PeerJ">
        <title>Extensive microbial diversity within the chicken gut microbiome revealed by metagenomics and culture.</title>
        <authorList>
            <person name="Gilroy R."/>
            <person name="Ravi A."/>
            <person name="Getino M."/>
            <person name="Pursley I."/>
            <person name="Horton D.L."/>
            <person name="Alikhan N.F."/>
            <person name="Baker D."/>
            <person name="Gharbi K."/>
            <person name="Hall N."/>
            <person name="Watson M."/>
            <person name="Adriaenssens E.M."/>
            <person name="Foster-Nyarko E."/>
            <person name="Jarju S."/>
            <person name="Secka A."/>
            <person name="Antonio M."/>
            <person name="Oren A."/>
            <person name="Chaudhuri R.R."/>
            <person name="La Ragione R."/>
            <person name="Hildebrand F."/>
            <person name="Pallen M.J."/>
        </authorList>
    </citation>
    <scope>NUCLEOTIDE SEQUENCE</scope>
    <source>
        <strain evidence="10">CHK183-6373</strain>
    </source>
</reference>
<dbReference type="Gene3D" id="3.40.250.10">
    <property type="entry name" value="Rhodanese-like domain"/>
    <property type="match status" value="1"/>
</dbReference>
<evidence type="ECO:0000256" key="7">
    <source>
        <dbReference type="SAM" id="SignalP"/>
    </source>
</evidence>
<dbReference type="InterPro" id="IPR013766">
    <property type="entry name" value="Thioredoxin_domain"/>
</dbReference>
<evidence type="ECO:0000313" key="10">
    <source>
        <dbReference type="EMBL" id="HIV29105.1"/>
    </source>
</evidence>
<feature type="signal peptide" evidence="7">
    <location>
        <begin position="1"/>
        <end position="28"/>
    </location>
</feature>
<dbReference type="PANTHER" id="PTHR42852">
    <property type="entry name" value="THIOL:DISULFIDE INTERCHANGE PROTEIN DSBE"/>
    <property type="match status" value="1"/>
</dbReference>
<keyword evidence="2" id="KW-0201">Cytochrome c-type biogenesis</keyword>
<comment type="caution">
    <text evidence="10">The sequence shown here is derived from an EMBL/GenBank/DDBJ whole genome shotgun (WGS) entry which is preliminary data.</text>
</comment>
<dbReference type="InterPro" id="IPR036249">
    <property type="entry name" value="Thioredoxin-like_sf"/>
</dbReference>
<dbReference type="InterPro" id="IPR000866">
    <property type="entry name" value="AhpC/TSA"/>
</dbReference>
<keyword evidence="5" id="KW-0676">Redox-active center</keyword>
<dbReference type="Gene3D" id="3.40.30.10">
    <property type="entry name" value="Glutaredoxin"/>
    <property type="match status" value="1"/>
</dbReference>
<keyword evidence="4" id="KW-1015">Disulfide bond</keyword>
<organism evidence="10 11">
    <name type="scientific">Candidatus Ornithocaccomicrobium faecavium</name>
    <dbReference type="NCBI Taxonomy" id="2840890"/>
    <lineage>
        <taxon>Bacteria</taxon>
        <taxon>Bacillati</taxon>
        <taxon>Bacillota</taxon>
        <taxon>Clostridia</taxon>
        <taxon>Candidatus Ornithocaccomicrobium</taxon>
    </lineage>
</organism>
<keyword evidence="7" id="KW-0732">Signal</keyword>
<dbReference type="CDD" id="cd02966">
    <property type="entry name" value="TlpA_like_family"/>
    <property type="match status" value="1"/>
</dbReference>
<evidence type="ECO:0000256" key="6">
    <source>
        <dbReference type="SAM" id="MobiDB-lite"/>
    </source>
</evidence>
<evidence type="ECO:0000256" key="3">
    <source>
        <dbReference type="ARBA" id="ARBA00022968"/>
    </source>
</evidence>
<dbReference type="SMART" id="SM00450">
    <property type="entry name" value="RHOD"/>
    <property type="match status" value="1"/>
</dbReference>
<dbReference type="AlphaFoldDB" id="A0A9D1PAX4"/>